<dbReference type="PANTHER" id="PTHR41317:SF1">
    <property type="entry name" value="PD-(D_E)XK NUCLEASE FAMILY TRANSPOSASE"/>
    <property type="match status" value="1"/>
</dbReference>
<gene>
    <name evidence="1" type="ORF">ACFYKT_07175</name>
</gene>
<reference evidence="1 2" key="1">
    <citation type="submission" date="2024-08" db="EMBL/GenBank/DDBJ databases">
        <title>Two novel Cytobacillus novel species.</title>
        <authorList>
            <person name="Liu G."/>
        </authorList>
    </citation>
    <scope>NUCLEOTIDE SEQUENCE [LARGE SCALE GENOMIC DNA]</scope>
    <source>
        <strain evidence="1 2">FJAT-53684</strain>
    </source>
</reference>
<protein>
    <submittedName>
        <fullName evidence="1">Rpn family recombination-promoting nuclease/putative transposase</fullName>
    </submittedName>
</protein>
<dbReference type="InterPro" id="IPR010106">
    <property type="entry name" value="RpnA"/>
</dbReference>
<name>A0ABW6JW86_9BACI</name>
<proteinExistence type="predicted"/>
<sequence length="322" mass="37829">MTKEYLDLKMDFMFKQLFGDSRRKNITIAFLNDLLHRKGNDRIVDVQFENTEQIKEDPDGKTSRLDILVFTSTGERINVEIQLANQHDMAERVLFYWSKLFSGSLAAGENYRQLPPTIMISIQNYPLFPHETDSFHNVFHLREDTELFLWCPHIEFHAFDLSQFMVKWRKYRREMKTNPPPELPWLMMLTAADYEKKTGDDEIFHDLEELAMNEQEVREALIEWENLSANKENKMLYEAKLKYLRDQLSNIRGERRLGREEGIEEGYKKGIQVGVEKGIKKGIKEGMACLVRKMEESGLSISDIVSMTGLKEEEVKEMLIDT</sequence>
<evidence type="ECO:0000313" key="1">
    <source>
        <dbReference type="EMBL" id="MFE8696132.1"/>
    </source>
</evidence>
<keyword evidence="2" id="KW-1185">Reference proteome</keyword>
<dbReference type="NCBIfam" id="TIGR01784">
    <property type="entry name" value="T_den_put_tspse"/>
    <property type="match status" value="1"/>
</dbReference>
<comment type="caution">
    <text evidence="1">The sequence shown here is derived from an EMBL/GenBank/DDBJ whole genome shotgun (WGS) entry which is preliminary data.</text>
</comment>
<dbReference type="Proteomes" id="UP001601058">
    <property type="component" value="Unassembled WGS sequence"/>
</dbReference>
<organism evidence="1 2">
    <name type="scientific">Cytobacillus mangrovibacter</name>
    <dbReference type="NCBI Taxonomy" id="3299024"/>
    <lineage>
        <taxon>Bacteria</taxon>
        <taxon>Bacillati</taxon>
        <taxon>Bacillota</taxon>
        <taxon>Bacilli</taxon>
        <taxon>Bacillales</taxon>
        <taxon>Bacillaceae</taxon>
        <taxon>Cytobacillus</taxon>
    </lineage>
</organism>
<evidence type="ECO:0000313" key="2">
    <source>
        <dbReference type="Proteomes" id="UP001601058"/>
    </source>
</evidence>
<dbReference type="EMBL" id="JBIACJ010000003">
    <property type="protein sequence ID" value="MFE8696132.1"/>
    <property type="molecule type" value="Genomic_DNA"/>
</dbReference>
<dbReference type="RefSeq" id="WP_389217534.1">
    <property type="nucleotide sequence ID" value="NZ_JBIACJ010000003.1"/>
</dbReference>
<dbReference type="Pfam" id="PF12784">
    <property type="entry name" value="PDDEXK_2"/>
    <property type="match status" value="1"/>
</dbReference>
<accession>A0ABW6JW86</accession>
<dbReference type="PANTHER" id="PTHR41317">
    <property type="entry name" value="PD-(D_E)XK NUCLEASE FAMILY TRANSPOSASE"/>
    <property type="match status" value="1"/>
</dbReference>